<dbReference type="GO" id="GO:1905786">
    <property type="term" value="P:positive regulation of anaphase-promoting complex-dependent catabolic process"/>
    <property type="evidence" value="ECO:0007669"/>
    <property type="project" value="TreeGrafter"/>
</dbReference>
<dbReference type="GO" id="GO:0031145">
    <property type="term" value="P:anaphase-promoting complex-dependent catabolic process"/>
    <property type="evidence" value="ECO:0007669"/>
    <property type="project" value="TreeGrafter"/>
</dbReference>
<keyword evidence="2" id="KW-0677">Repeat</keyword>
<accession>A0A439CXZ8</accession>
<dbReference type="InterPro" id="IPR015943">
    <property type="entry name" value="WD40/YVTN_repeat-like_dom_sf"/>
</dbReference>
<evidence type="ECO:0008006" key="5">
    <source>
        <dbReference type="Google" id="ProtNLM"/>
    </source>
</evidence>
<dbReference type="Proteomes" id="UP000286045">
    <property type="component" value="Unassembled WGS sequence"/>
</dbReference>
<dbReference type="Gene3D" id="2.130.10.10">
    <property type="entry name" value="YVTN repeat-like/Quinoprotein amine dehydrogenase"/>
    <property type="match status" value="2"/>
</dbReference>
<dbReference type="SMART" id="SM00320">
    <property type="entry name" value="WD40"/>
    <property type="match status" value="2"/>
</dbReference>
<organism evidence="3 4">
    <name type="scientific">Xylaria grammica</name>
    <dbReference type="NCBI Taxonomy" id="363999"/>
    <lineage>
        <taxon>Eukaryota</taxon>
        <taxon>Fungi</taxon>
        <taxon>Dikarya</taxon>
        <taxon>Ascomycota</taxon>
        <taxon>Pezizomycotina</taxon>
        <taxon>Sordariomycetes</taxon>
        <taxon>Xylariomycetidae</taxon>
        <taxon>Xylariales</taxon>
        <taxon>Xylariaceae</taxon>
        <taxon>Xylaria</taxon>
    </lineage>
</organism>
<protein>
    <recommendedName>
        <fullName evidence="5">Anaphase-promoting complex subunit 4 WD40 domain-containing protein</fullName>
    </recommendedName>
</protein>
<evidence type="ECO:0000313" key="3">
    <source>
        <dbReference type="EMBL" id="RWA07104.1"/>
    </source>
</evidence>
<dbReference type="PANTHER" id="PTHR19918">
    <property type="entry name" value="CELL DIVISION CYCLE 20 CDC20 FIZZY -RELATED"/>
    <property type="match status" value="1"/>
</dbReference>
<gene>
    <name evidence="3" type="ORF">EKO27_g7996</name>
</gene>
<dbReference type="STRING" id="363999.A0A439CXZ8"/>
<evidence type="ECO:0000313" key="4">
    <source>
        <dbReference type="Proteomes" id="UP000286045"/>
    </source>
</evidence>
<dbReference type="EMBL" id="RYZI01000282">
    <property type="protein sequence ID" value="RWA07104.1"/>
    <property type="molecule type" value="Genomic_DNA"/>
</dbReference>
<proteinExistence type="predicted"/>
<dbReference type="InterPro" id="IPR033010">
    <property type="entry name" value="Cdc20/Fizzy"/>
</dbReference>
<comment type="caution">
    <text evidence="3">The sequence shown here is derived from an EMBL/GenBank/DDBJ whole genome shotgun (WGS) entry which is preliminary data.</text>
</comment>
<evidence type="ECO:0000256" key="2">
    <source>
        <dbReference type="ARBA" id="ARBA00022737"/>
    </source>
</evidence>
<keyword evidence="1" id="KW-0853">WD repeat</keyword>
<dbReference type="PANTHER" id="PTHR19918:SF5">
    <property type="entry name" value="MEIOSIS-SPECIFIC APC_C ACTIVATOR PROTEIN AMA1"/>
    <property type="match status" value="1"/>
</dbReference>
<keyword evidence="4" id="KW-1185">Reference proteome</keyword>
<dbReference type="GO" id="GO:0005680">
    <property type="term" value="C:anaphase-promoting complex"/>
    <property type="evidence" value="ECO:0007669"/>
    <property type="project" value="TreeGrafter"/>
</dbReference>
<dbReference type="SUPFAM" id="SSF50978">
    <property type="entry name" value="WD40 repeat-like"/>
    <property type="match status" value="1"/>
</dbReference>
<dbReference type="GO" id="GO:0010997">
    <property type="term" value="F:anaphase-promoting complex binding"/>
    <property type="evidence" value="ECO:0007669"/>
    <property type="project" value="InterPro"/>
</dbReference>
<reference evidence="3 4" key="1">
    <citation type="submission" date="2018-12" db="EMBL/GenBank/DDBJ databases">
        <title>Draft genome sequence of Xylaria grammica IHI A82.</title>
        <authorList>
            <person name="Buettner E."/>
            <person name="Kellner H."/>
        </authorList>
    </citation>
    <scope>NUCLEOTIDE SEQUENCE [LARGE SCALE GENOMIC DNA]</scope>
    <source>
        <strain evidence="3 4">IHI A82</strain>
    </source>
</reference>
<evidence type="ECO:0000256" key="1">
    <source>
        <dbReference type="ARBA" id="ARBA00022574"/>
    </source>
</evidence>
<dbReference type="Pfam" id="PF00400">
    <property type="entry name" value="WD40"/>
    <property type="match status" value="1"/>
</dbReference>
<name>A0A439CXZ8_9PEZI</name>
<dbReference type="GO" id="GO:1990757">
    <property type="term" value="F:ubiquitin ligase activator activity"/>
    <property type="evidence" value="ECO:0007669"/>
    <property type="project" value="TreeGrafter"/>
</dbReference>
<dbReference type="InterPro" id="IPR001680">
    <property type="entry name" value="WD40_rpt"/>
</dbReference>
<sequence length="650" mass="70642">MPVLSPDRFVPFHVVAPHRFRANKQPHELTPEERLMRTENGGADPFCFTPKRSVPTSDRRISRSDCADHFQGTVLGLYPLDRQVSHGAVWSVGGIAPNGVAVDGGRGRLVSSGTNARLYTTSFSNLKPKSEEDQEKHEGRLALALKIDRAQRVLDFDGFSTFPRHKRRTTRPSLPSAKTTWTGTEWANDAHSTPRALKIERILPNAPFKVLDAPGLRDDFYCSIMDYSKSCNTLAVGLGNLLYGWSEATGVTLLNAGVKDGSWLTSVAFSSEKGGKSILAFGRSNGYLSLMSLFDSLLPRFEAQQPAPVACLCWRPITTMRPSLSNISPGTMVPTEDLLVGDEMGDIYYYSVEWPAAWEVARENWPGAMTLLIRIKVHSQQICGLAWSPTGTDFATGGNDNLCCLFQADKILETESEGDKVSSPASASTSASTSTSIAGASTTASLFPSSPGSTTVSPCAISEEPDYYTMPRNTIRYLPAGSEKHRWRHAAAVKAIAFCPWREGLIATGGGSNDKCIHFYHTTSGAALATISVAAQVTSLIWSKTRREIAATFGYAQPDHPYRIAEGEHRALYAVAYPGGPSDTYRTKERLKSRTAEEGCVVVASSDESVKFHEVWIAGRKATALGSGVLAGSDILEMEEGIDKEGDVIR</sequence>
<dbReference type="InterPro" id="IPR036322">
    <property type="entry name" value="WD40_repeat_dom_sf"/>
</dbReference>
<dbReference type="AlphaFoldDB" id="A0A439CXZ8"/>